<dbReference type="Pfam" id="PF00691">
    <property type="entry name" value="OmpA"/>
    <property type="match status" value="1"/>
</dbReference>
<dbReference type="SUPFAM" id="SSF103088">
    <property type="entry name" value="OmpA-like"/>
    <property type="match status" value="1"/>
</dbReference>
<dbReference type="Gene3D" id="2.60.40.1120">
    <property type="entry name" value="Carboxypeptidase-like, regulatory domain"/>
    <property type="match status" value="1"/>
</dbReference>
<keyword evidence="7" id="KW-1185">Reference proteome</keyword>
<dbReference type="Gene3D" id="3.30.1330.60">
    <property type="entry name" value="OmpA-like domain"/>
    <property type="match status" value="1"/>
</dbReference>
<dbReference type="SUPFAM" id="SSF82171">
    <property type="entry name" value="DPP6 N-terminal domain-like"/>
    <property type="match status" value="1"/>
</dbReference>
<sequence length="499" mass="54667">MQRATQQLENAKFAQYAIKTPVDFKPQPLGEGVNKFNLQYSPVLTADQQALLFTARNGSGDLDDENLYLASRKDGQWQAAVPISEAINSELNEGAASLSGDGRVLVFTSCNRQDSYGSCDLYISYREGNEWSKPKNMGRTVNTSSWDSQPSLSADGRTIYFASNRKGGQGGEDIWVTKQQEDGNWSLPVNLGPKVNTTGRENSPFLHASGNTLYFATDGLQGMGGLDLFKVNREKNGWGTPQNMGYPLNTHRDESSIFISPDNKTGYYSGQAVAGTKVEVALLQFEVPEVWKSKTVSSFAQGRVFDAVSKKPLKATVQVYDLDSASVISQQVNSDGSSGAYTIVLNQKQRYALYVTAPNHVLESRHISATSTSAPLALDFYLQPLGKGAKAVLSNIFFDTGKAELRPESQTELNKIFQFLKANPKIQVEIAGHTDNVGQPAANQKLSEARAKAVVKYLVSKGAPAFIFQAKGYGQTQPDAPNTSEENRQLNRRIEMRIL</sequence>
<dbReference type="PANTHER" id="PTHR30329:SF21">
    <property type="entry name" value="LIPOPROTEIN YIAD-RELATED"/>
    <property type="match status" value="1"/>
</dbReference>
<dbReference type="InterPro" id="IPR006664">
    <property type="entry name" value="OMP_bac"/>
</dbReference>
<dbReference type="InterPro" id="IPR050330">
    <property type="entry name" value="Bact_OuterMem_StrucFunc"/>
</dbReference>
<dbReference type="EMBL" id="VKKY01000002">
    <property type="protein sequence ID" value="KAA3438899.1"/>
    <property type="molecule type" value="Genomic_DNA"/>
</dbReference>
<dbReference type="InterPro" id="IPR011042">
    <property type="entry name" value="6-blade_b-propeller_TolB-like"/>
</dbReference>
<dbReference type="Pfam" id="PF07676">
    <property type="entry name" value="PD40"/>
    <property type="match status" value="3"/>
</dbReference>
<comment type="subcellular location">
    <subcellularLocation>
        <location evidence="1">Cell outer membrane</location>
    </subcellularLocation>
</comment>
<dbReference type="AlphaFoldDB" id="A0A5B6TEL1"/>
<evidence type="ECO:0000256" key="2">
    <source>
        <dbReference type="ARBA" id="ARBA00023136"/>
    </source>
</evidence>
<keyword evidence="2 4" id="KW-0472">Membrane</keyword>
<keyword evidence="3" id="KW-0998">Cell outer membrane</keyword>
<dbReference type="CDD" id="cd07185">
    <property type="entry name" value="OmpA_C-like"/>
    <property type="match status" value="1"/>
</dbReference>
<organism evidence="6 7">
    <name type="scientific">Rufibacter hautae</name>
    <dbReference type="NCBI Taxonomy" id="2595005"/>
    <lineage>
        <taxon>Bacteria</taxon>
        <taxon>Pseudomonadati</taxon>
        <taxon>Bacteroidota</taxon>
        <taxon>Cytophagia</taxon>
        <taxon>Cytophagales</taxon>
        <taxon>Hymenobacteraceae</taxon>
        <taxon>Rufibacter</taxon>
    </lineage>
</organism>
<reference evidence="6 7" key="1">
    <citation type="submission" date="2019-07" db="EMBL/GenBank/DDBJ databases">
        <title>Rufibacter sp. nov., isolated from lake sediment.</title>
        <authorList>
            <person name="Qu J.-H."/>
        </authorList>
    </citation>
    <scope>NUCLEOTIDE SEQUENCE [LARGE SCALE GENOMIC DNA]</scope>
    <source>
        <strain evidence="6 7">NBS58-1</strain>
    </source>
</reference>
<feature type="domain" description="OmpA-like" evidence="5">
    <location>
        <begin position="385"/>
        <end position="499"/>
    </location>
</feature>
<name>A0A5B6TEL1_9BACT</name>
<dbReference type="InterPro" id="IPR036737">
    <property type="entry name" value="OmpA-like_sf"/>
</dbReference>
<protein>
    <submittedName>
        <fullName evidence="6">OmpA family protein</fullName>
    </submittedName>
</protein>
<dbReference type="OrthoDB" id="1488841at2"/>
<evidence type="ECO:0000256" key="1">
    <source>
        <dbReference type="ARBA" id="ARBA00004442"/>
    </source>
</evidence>
<evidence type="ECO:0000256" key="3">
    <source>
        <dbReference type="ARBA" id="ARBA00023237"/>
    </source>
</evidence>
<proteinExistence type="predicted"/>
<evidence type="ECO:0000313" key="6">
    <source>
        <dbReference type="EMBL" id="KAA3438899.1"/>
    </source>
</evidence>
<evidence type="ECO:0000256" key="4">
    <source>
        <dbReference type="PROSITE-ProRule" id="PRU00473"/>
    </source>
</evidence>
<dbReference type="InterPro" id="IPR011659">
    <property type="entry name" value="WD40"/>
</dbReference>
<gene>
    <name evidence="6" type="ORF">FOA19_14425</name>
</gene>
<dbReference type="GO" id="GO:0009279">
    <property type="term" value="C:cell outer membrane"/>
    <property type="evidence" value="ECO:0007669"/>
    <property type="project" value="UniProtKB-SubCell"/>
</dbReference>
<dbReference type="Gene3D" id="2.120.10.30">
    <property type="entry name" value="TolB, C-terminal domain"/>
    <property type="match status" value="1"/>
</dbReference>
<dbReference type="PANTHER" id="PTHR30329">
    <property type="entry name" value="STATOR ELEMENT OF FLAGELLAR MOTOR COMPLEX"/>
    <property type="match status" value="1"/>
</dbReference>
<dbReference type="PRINTS" id="PR01021">
    <property type="entry name" value="OMPADOMAIN"/>
</dbReference>
<comment type="caution">
    <text evidence="6">The sequence shown here is derived from an EMBL/GenBank/DDBJ whole genome shotgun (WGS) entry which is preliminary data.</text>
</comment>
<evidence type="ECO:0000259" key="5">
    <source>
        <dbReference type="PROSITE" id="PS51123"/>
    </source>
</evidence>
<dbReference type="InterPro" id="IPR006665">
    <property type="entry name" value="OmpA-like"/>
</dbReference>
<dbReference type="Proteomes" id="UP000324133">
    <property type="component" value="Unassembled WGS sequence"/>
</dbReference>
<evidence type="ECO:0000313" key="7">
    <source>
        <dbReference type="Proteomes" id="UP000324133"/>
    </source>
</evidence>
<dbReference type="PROSITE" id="PS51123">
    <property type="entry name" value="OMPA_2"/>
    <property type="match status" value="1"/>
</dbReference>
<accession>A0A5B6TEL1</accession>